<dbReference type="GO" id="GO:0000272">
    <property type="term" value="P:polysaccharide catabolic process"/>
    <property type="evidence" value="ECO:0007669"/>
    <property type="project" value="InterPro"/>
</dbReference>
<dbReference type="SUPFAM" id="SSF63446">
    <property type="entry name" value="Type I dockerin domain"/>
    <property type="match status" value="1"/>
</dbReference>
<dbReference type="SUPFAM" id="SSF49785">
    <property type="entry name" value="Galactose-binding domain-like"/>
    <property type="match status" value="1"/>
</dbReference>
<keyword evidence="3" id="KW-0175">Coiled coil</keyword>
<dbReference type="InterPro" id="IPR008979">
    <property type="entry name" value="Galactose-bd-like_sf"/>
</dbReference>
<dbReference type="Gene3D" id="2.60.40.1760">
    <property type="entry name" value="glycosyl hydrolase (family 31)"/>
    <property type="match status" value="1"/>
</dbReference>
<dbReference type="PANTHER" id="PTHR43863">
    <property type="entry name" value="HYDROLASE, PUTATIVE (AFU_ORTHOLOGUE AFUA_1G03140)-RELATED"/>
    <property type="match status" value="1"/>
</dbReference>
<keyword evidence="2" id="KW-0326">Glycosidase</keyword>
<dbReference type="Pfam" id="PF13802">
    <property type="entry name" value="Gal_mutarotas_2"/>
    <property type="match status" value="1"/>
</dbReference>
<feature type="coiled-coil region" evidence="3">
    <location>
        <begin position="1708"/>
        <end position="1735"/>
    </location>
</feature>
<feature type="coiled-coil region" evidence="3">
    <location>
        <begin position="1638"/>
        <end position="1668"/>
    </location>
</feature>
<evidence type="ECO:0000256" key="2">
    <source>
        <dbReference type="ARBA" id="ARBA00023295"/>
    </source>
</evidence>
<dbReference type="Pfam" id="PF21365">
    <property type="entry name" value="Glyco_hydro_31_3rd"/>
    <property type="match status" value="1"/>
</dbReference>
<dbReference type="InterPro" id="IPR051816">
    <property type="entry name" value="Glycosyl_Hydrolase_31"/>
</dbReference>
<dbReference type="InterPro" id="IPR036116">
    <property type="entry name" value="FN3_sf"/>
</dbReference>
<dbReference type="Pfam" id="PF00754">
    <property type="entry name" value="F5_F8_type_C"/>
    <property type="match status" value="1"/>
</dbReference>
<proteinExistence type="inferred from homology"/>
<dbReference type="PANTHER" id="PTHR43863:SF2">
    <property type="entry name" value="MALTASE-GLUCOAMYLASE"/>
    <property type="match status" value="1"/>
</dbReference>
<gene>
    <name evidence="8" type="ORF">H7E68_12835</name>
</gene>
<dbReference type="Gene3D" id="2.60.120.260">
    <property type="entry name" value="Galactose-binding domain-like"/>
    <property type="match status" value="2"/>
</dbReference>
<feature type="domain" description="F5/8 type C" evidence="6">
    <location>
        <begin position="940"/>
        <end position="1085"/>
    </location>
</feature>
<dbReference type="InterPro" id="IPR011013">
    <property type="entry name" value="Gal_mutarotase_sf_dom"/>
</dbReference>
<comment type="similarity">
    <text evidence="1">Belongs to the glycosyl hydrolase 31 family.</text>
</comment>
<dbReference type="Pfam" id="PF07554">
    <property type="entry name" value="FIVAR"/>
    <property type="match status" value="5"/>
</dbReference>
<dbReference type="SUPFAM" id="SSF74650">
    <property type="entry name" value="Galactose mutarotase-like"/>
    <property type="match status" value="1"/>
</dbReference>
<feature type="domain" description="Fibronectin type-III" evidence="7">
    <location>
        <begin position="855"/>
        <end position="946"/>
    </location>
</feature>
<organism evidence="8 9">
    <name type="scientific">Clostridium gasigenes</name>
    <dbReference type="NCBI Taxonomy" id="94869"/>
    <lineage>
        <taxon>Bacteria</taxon>
        <taxon>Bacillati</taxon>
        <taxon>Bacillota</taxon>
        <taxon>Clostridia</taxon>
        <taxon>Eubacteriales</taxon>
        <taxon>Clostridiaceae</taxon>
        <taxon>Clostridium</taxon>
    </lineage>
</organism>
<dbReference type="Gene3D" id="1.20.1270.90">
    <property type="entry name" value="AF1782-like"/>
    <property type="match status" value="3"/>
</dbReference>
<dbReference type="PROSITE" id="PS50853">
    <property type="entry name" value="FN3"/>
    <property type="match status" value="1"/>
</dbReference>
<keyword evidence="5" id="KW-1133">Transmembrane helix</keyword>
<dbReference type="SUPFAM" id="SSF49384">
    <property type="entry name" value="Carbohydrate-binding domain"/>
    <property type="match status" value="1"/>
</dbReference>
<evidence type="ECO:0000259" key="7">
    <source>
        <dbReference type="PROSITE" id="PS50853"/>
    </source>
</evidence>
<dbReference type="InterPro" id="IPR036439">
    <property type="entry name" value="Dockerin_dom_sf"/>
</dbReference>
<dbReference type="InterPro" id="IPR013783">
    <property type="entry name" value="Ig-like_fold"/>
</dbReference>
<dbReference type="InterPro" id="IPR000421">
    <property type="entry name" value="FA58C"/>
</dbReference>
<comment type="caution">
    <text evidence="8">The sequence shown here is derived from an EMBL/GenBank/DDBJ whole genome shotgun (WGS) entry which is preliminary data.</text>
</comment>
<evidence type="ECO:0000256" key="1">
    <source>
        <dbReference type="ARBA" id="ARBA00007806"/>
    </source>
</evidence>
<feature type="region of interest" description="Disordered" evidence="4">
    <location>
        <begin position="1793"/>
        <end position="1827"/>
    </location>
</feature>
<dbReference type="InterPro" id="IPR013780">
    <property type="entry name" value="Glyco_hydro_b"/>
</dbReference>
<keyword evidence="5" id="KW-0812">Transmembrane</keyword>
<dbReference type="CDD" id="cd00063">
    <property type="entry name" value="FN3"/>
    <property type="match status" value="1"/>
</dbReference>
<dbReference type="InterPro" id="IPR017853">
    <property type="entry name" value="GH"/>
</dbReference>
<dbReference type="InterPro" id="IPR000322">
    <property type="entry name" value="Glyco_hydro_31_TIM"/>
</dbReference>
<dbReference type="Gene3D" id="3.20.20.80">
    <property type="entry name" value="Glycosidases"/>
    <property type="match status" value="1"/>
</dbReference>
<dbReference type="InterPro" id="IPR003961">
    <property type="entry name" value="FN3_dom"/>
</dbReference>
<dbReference type="InterPro" id="IPR025887">
    <property type="entry name" value="Glyco_hydro_31_N_dom"/>
</dbReference>
<dbReference type="GO" id="GO:0004553">
    <property type="term" value="F:hydrolase activity, hydrolyzing O-glycosyl compounds"/>
    <property type="evidence" value="ECO:0007669"/>
    <property type="project" value="InterPro"/>
</dbReference>
<dbReference type="PROSITE" id="PS50022">
    <property type="entry name" value="FA58C_3"/>
    <property type="match status" value="1"/>
</dbReference>
<evidence type="ECO:0000256" key="4">
    <source>
        <dbReference type="SAM" id="MobiDB-lite"/>
    </source>
</evidence>
<evidence type="ECO:0000313" key="8">
    <source>
        <dbReference type="EMBL" id="MBB6715591.1"/>
    </source>
</evidence>
<dbReference type="InterPro" id="IPR048395">
    <property type="entry name" value="Glyco_hydro_31_C"/>
</dbReference>
<reference evidence="8 9" key="1">
    <citation type="submission" date="2020-08" db="EMBL/GenBank/DDBJ databases">
        <title>Clostridia isolated from Swiss meat.</title>
        <authorList>
            <person name="Wambui J."/>
            <person name="Stevens M.J.A."/>
            <person name="Stephan R."/>
        </authorList>
    </citation>
    <scope>NUCLEOTIDE SEQUENCE [LARGE SCALE GENOMIC DNA]</scope>
    <source>
        <strain evidence="8 9">CM001</strain>
    </source>
</reference>
<feature type="transmembrane region" description="Helical" evidence="5">
    <location>
        <begin position="1834"/>
        <end position="1851"/>
    </location>
</feature>
<dbReference type="Gene3D" id="1.20.1270.70">
    <property type="entry name" value="Designed single chain three-helix bundle"/>
    <property type="match status" value="2"/>
</dbReference>
<dbReference type="Gene3D" id="2.60.40.10">
    <property type="entry name" value="Immunoglobulins"/>
    <property type="match status" value="1"/>
</dbReference>
<feature type="coiled-coil region" evidence="3">
    <location>
        <begin position="1568"/>
        <end position="1607"/>
    </location>
</feature>
<evidence type="ECO:0000259" key="6">
    <source>
        <dbReference type="PROSITE" id="PS50022"/>
    </source>
</evidence>
<dbReference type="RefSeq" id="WP_185164808.1">
    <property type="nucleotide sequence ID" value="NZ_JACKWY010000007.1"/>
</dbReference>
<dbReference type="SMART" id="SM00060">
    <property type="entry name" value="FN3"/>
    <property type="match status" value="1"/>
</dbReference>
<evidence type="ECO:0000256" key="5">
    <source>
        <dbReference type="SAM" id="Phobius"/>
    </source>
</evidence>
<dbReference type="InterPro" id="IPR008965">
    <property type="entry name" value="CBM2/CBM3_carb-bd_dom_sf"/>
</dbReference>
<keyword evidence="5" id="KW-0472">Membrane</keyword>
<dbReference type="Gene3D" id="2.60.40.1180">
    <property type="entry name" value="Golgi alpha-mannosidase II"/>
    <property type="match status" value="2"/>
</dbReference>
<dbReference type="SUPFAM" id="SSF49265">
    <property type="entry name" value="Fibronectin type III"/>
    <property type="match status" value="1"/>
</dbReference>
<evidence type="ECO:0000256" key="3">
    <source>
        <dbReference type="SAM" id="Coils"/>
    </source>
</evidence>
<sequence length="1859" mass="205508">MLKRNKKFKVLIKFAGIVLPICMAVSLFPSSIIVVKAYEEKEILDRAYVKSALKTIGTVTKITKEGDNVNIDLSTGEKIKISFLENKVFRLHMEPTGELAEYPTPNKPDETTKIIDKTDEAYEKEYGTIDIKIDESDANFYKISTEALELSIEKSTSKMSLYDIANAKVLWSESEPLKYSDDKTIQTLDTKNKENFYGGGQQNGYFSHKNSSINISVGGGWDAGAASSPVPFYVSSEGYGVMRNTFQPGKYDFSKTATFTHEEGRFDAYYFVDDSITKVIDSYTELTGKAALMPEYSFYLGHADAFNGVHNGHNDKRELLGKGLETVNKYVDNDMPLGWFLPNDGYGCGYGGLDNLNKFVDEVNKKNIEVGLWTQSELYPDPSLPLDSPLRRDLNGEIQSGVRAIKTDVAWVGSGYSMALNATRQAAEGIEKEENSGGARPFIVSLDGWAGTQRYAGLWSGDQYGGNWEYIRMHIPTYIGAGLSGNPNIGSDMDGIFGGDKTIQTRDFQWKAFTPIQIDMDGWAAGGNDYSKEKNPWNYGEPYASMNRMYLKLKAQMMPYIYTNAEESTSTSNPMIRAMMLEYPNDPYTYGTETQYQYMWGPSMLVAPVYNESDNDAGVRNGIYLPDEDQVWIDYFTGEQYKGGSVINNFDAPIWKTPVFIKDGAIIPMAPENNSIKELDGSENRIFDVYPSGSTEFTMYEDDGKTTDYKEDKNTRTKITSDVTGEKAVITVNKAEGNGYDGMVNNRGTEVIVNTRQEASNVTVKVGDKDVTVKAVTTQEEYDNGENVYFYNEKPNLNKYSTEGSEFEKTEVISTPKLYVKVEKTDIMSNVVTVTVDGFNNTQVKNVTDAEVPASPTGLKTDDAKITDRVIGLNWDKVNKTNVTYDLMIDGTIYTNVFKGANEEELPSYIHSGLIQDTEHKYQVRATNSKGSSEWSNELIGKTKLDRYRNVPKNMTATADSEQDGSGIDQAIDGDDNTLWHSNWNDGNVLPHTVDIDMKLAYQLDKFEYLPRADVSNGTILKYNLDVSLDGKIYKNIVTDGIFEKTADVKTIKFDEGVTARYIRLTATNALGGFGSAQEFRPYKKDKTEGVVVGENIPNGAIDEADLLFFASYMGVDTNDTAWEQVSKVDINYNGVIDAYDLMYVASQLGEGEFSPSGIPISGGVSIKSSKEDLKAGDEFTVDIFGSDLKDINAFSLELLLDSNKYELITDSTKIVTGADAVKDMLNYSILGGVGTSKQRIMAAFSNKGSQATLNGDQKLATIKLKAKQDIKFDMTIERLILVNTAFDTIKNGDDTKVDKSVLNAKIGQIEKINKEDFTENTVASLVEKLNAAKALVGDEKATQESVDKALKELQDAMDKLEKIIKEEIVLTKDDMTVTGEADKMQDGAGAFDKLVDGIISEDSLAELKWSITEADGISLPLKVDFNFNKPQQINSFTVYNRPENTNGKIKKLSAKGYDEAGKEYDLGTKDVGKTAKDVSFETNAIKYDRIEVTFLESYSGPLMLSIAEVQFIRKNDSAAIVNKATLSGKIAETEKINKEDFTENTVASLVEKLNAAKAIVIDEKATQESVDTALKELQSAIDQLEKKKATVNKEGLNEKVAEVEKINKEGFTENTVATLVGKLNAAKAVVSDEKATQESVDTVLKELQSAVDQLEKKQDTVNKEKLNEKVAEVEKINKEDFTENTVASLVEKLNAAKAIVIDEKSTQESIATALKELQGALDQLEKKQATITKDVINKKIAEAENIDISKYTGNSASLLAERIRGARSVIGDVNATEESITEDYNNLEDSISNLEKDENKEVPGKTDSSKDNNETETATNGDKVKSGNKTKNIVLLSGAVLLSLGGLVIIRKRRVANK</sequence>
<protein>
    <submittedName>
        <fullName evidence="8">Discoidin domain-containing protein</fullName>
    </submittedName>
</protein>
<dbReference type="EMBL" id="JACKWY010000007">
    <property type="protein sequence ID" value="MBB6715591.1"/>
    <property type="molecule type" value="Genomic_DNA"/>
</dbReference>
<name>A0A7X0VTI1_9CLOT</name>
<dbReference type="SUPFAM" id="SSF51011">
    <property type="entry name" value="Glycosyl hydrolase domain"/>
    <property type="match status" value="1"/>
</dbReference>
<dbReference type="CDD" id="cd14752">
    <property type="entry name" value="GH31_N"/>
    <property type="match status" value="1"/>
</dbReference>
<dbReference type="InterPro" id="IPR033403">
    <property type="entry name" value="DUF5110"/>
</dbReference>
<feature type="compositionally biased region" description="Basic and acidic residues" evidence="4">
    <location>
        <begin position="1795"/>
        <end position="1814"/>
    </location>
</feature>
<keyword evidence="2" id="KW-0378">Hydrolase</keyword>
<accession>A0A7X0VTI1</accession>
<dbReference type="GO" id="GO:0030246">
    <property type="term" value="F:carbohydrate binding"/>
    <property type="evidence" value="ECO:0007669"/>
    <property type="project" value="InterPro"/>
</dbReference>
<feature type="coiled-coil region" evidence="3">
    <location>
        <begin position="1340"/>
        <end position="1371"/>
    </location>
</feature>
<dbReference type="SUPFAM" id="SSF51445">
    <property type="entry name" value="(Trans)glycosidases"/>
    <property type="match status" value="1"/>
</dbReference>
<dbReference type="Proteomes" id="UP000585258">
    <property type="component" value="Unassembled WGS sequence"/>
</dbReference>
<dbReference type="Gene3D" id="1.10.1330.10">
    <property type="entry name" value="Dockerin domain"/>
    <property type="match status" value="1"/>
</dbReference>
<dbReference type="Pfam" id="PF01055">
    <property type="entry name" value="Glyco_hydro_31_2nd"/>
    <property type="match status" value="1"/>
</dbReference>
<evidence type="ECO:0000313" key="9">
    <source>
        <dbReference type="Proteomes" id="UP000585258"/>
    </source>
</evidence>
<dbReference type="Pfam" id="PF17137">
    <property type="entry name" value="DUF5110"/>
    <property type="match status" value="1"/>
</dbReference>